<dbReference type="InterPro" id="IPR057683">
    <property type="entry name" value="DUF7923"/>
</dbReference>
<keyword evidence="6" id="KW-1185">Reference proteome</keyword>
<keyword evidence="1" id="KW-0863">Zinc-finger</keyword>
<dbReference type="Pfam" id="PF25543">
    <property type="entry name" value="zf-CCCH_tandem"/>
    <property type="match status" value="1"/>
</dbReference>
<keyword evidence="2" id="KW-0175">Coiled coil</keyword>
<organism evidence="5 6">
    <name type="scientific">Setomelanomma holmii</name>
    <dbReference type="NCBI Taxonomy" id="210430"/>
    <lineage>
        <taxon>Eukaryota</taxon>
        <taxon>Fungi</taxon>
        <taxon>Dikarya</taxon>
        <taxon>Ascomycota</taxon>
        <taxon>Pezizomycotina</taxon>
        <taxon>Dothideomycetes</taxon>
        <taxon>Pleosporomycetidae</taxon>
        <taxon>Pleosporales</taxon>
        <taxon>Pleosporineae</taxon>
        <taxon>Phaeosphaeriaceae</taxon>
        <taxon>Setomelanomma</taxon>
    </lineage>
</organism>
<evidence type="ECO:0000256" key="1">
    <source>
        <dbReference type="PROSITE-ProRule" id="PRU00723"/>
    </source>
</evidence>
<feature type="domain" description="C3H1-type" evidence="4">
    <location>
        <begin position="430"/>
        <end position="458"/>
    </location>
</feature>
<feature type="coiled-coil region" evidence="2">
    <location>
        <begin position="59"/>
        <end position="93"/>
    </location>
</feature>
<dbReference type="InterPro" id="IPR057654">
    <property type="entry name" value="Znf-CCCH_tandem"/>
</dbReference>
<dbReference type="GO" id="GO:0008270">
    <property type="term" value="F:zinc ion binding"/>
    <property type="evidence" value="ECO:0007669"/>
    <property type="project" value="UniProtKB-KW"/>
</dbReference>
<dbReference type="PANTHER" id="PTHR37543:SF1">
    <property type="entry name" value="CCCH ZINC FINGER DNA BINDING PROTEIN (AFU_ORTHOLOGUE AFUA_5G12760)"/>
    <property type="match status" value="1"/>
</dbReference>
<name>A0A9P4H0D1_9PLEO</name>
<evidence type="ECO:0000256" key="2">
    <source>
        <dbReference type="SAM" id="Coils"/>
    </source>
</evidence>
<dbReference type="OrthoDB" id="3512845at2759"/>
<keyword evidence="1" id="KW-0479">Metal-binding</keyword>
<feature type="zinc finger region" description="C3H1-type" evidence="1">
    <location>
        <begin position="430"/>
        <end position="458"/>
    </location>
</feature>
<dbReference type="PANTHER" id="PTHR37543">
    <property type="entry name" value="CCCH ZINC FINGER DNA BINDING PROTEIN (AFU_ORTHOLOGUE AFUA_5G12760)"/>
    <property type="match status" value="1"/>
</dbReference>
<proteinExistence type="predicted"/>
<sequence>MAQPPPFSNGFGTLRGGNSFSPEPPVANGTPTSSASGLAELYSRYQQITQLDTQRDQFTMELLTRVAFLTQENDQLRAEMQHQRDSATAWEQQQPHYERRVAQMQRAMADNPFVVILIDGDGMIFTDEYLRRGEAGGRHAASQLYSAVSEYVDERTTDVPLNVRIVCRIYANARGLTEVLLRKGIIDDKSVFEDFTRGFTRGKSMFDFVDVGSGKDRADEKIIESLKLFSQDLHCRRVLFGCSHDNGYARVLEEFSDRPEIVGKVVLLEGVPFERELIPLPYETTKFPGLFRDTKIILNPSAVPYIYNQSVEEPLNGAKVFNIMAGLPTRFPPPDRAISVMDSPLPSQAALATSSRLPRTPSASTFGSDNFPALNQPITWANKAAAPPPPAPETPVYKPVTRDEIIARNRKGQRVDPPAKSYDKAEVDRIKRMKLCNVHFLRQECPYGTNCTHIHNYKASDDEIKTLRLVARMAPCNNGSGCQDIKCIHGHECPAPPHKYNHIKGTKSCIFGEQCKFVPELHDIDRDVVKTLVIR</sequence>
<dbReference type="AlphaFoldDB" id="A0A9P4H0D1"/>
<keyword evidence="1" id="KW-0862">Zinc</keyword>
<gene>
    <name evidence="5" type="ORF">EK21DRAFT_77906</name>
</gene>
<evidence type="ECO:0000259" key="4">
    <source>
        <dbReference type="PROSITE" id="PS50103"/>
    </source>
</evidence>
<dbReference type="EMBL" id="ML978284">
    <property type="protein sequence ID" value="KAF2024785.1"/>
    <property type="molecule type" value="Genomic_DNA"/>
</dbReference>
<reference evidence="5" key="1">
    <citation type="journal article" date="2020" name="Stud. Mycol.">
        <title>101 Dothideomycetes genomes: a test case for predicting lifestyles and emergence of pathogens.</title>
        <authorList>
            <person name="Haridas S."/>
            <person name="Albert R."/>
            <person name="Binder M."/>
            <person name="Bloem J."/>
            <person name="Labutti K."/>
            <person name="Salamov A."/>
            <person name="Andreopoulos B."/>
            <person name="Baker S."/>
            <person name="Barry K."/>
            <person name="Bills G."/>
            <person name="Bluhm B."/>
            <person name="Cannon C."/>
            <person name="Castanera R."/>
            <person name="Culley D."/>
            <person name="Daum C."/>
            <person name="Ezra D."/>
            <person name="Gonzalez J."/>
            <person name="Henrissat B."/>
            <person name="Kuo A."/>
            <person name="Liang C."/>
            <person name="Lipzen A."/>
            <person name="Lutzoni F."/>
            <person name="Magnuson J."/>
            <person name="Mondo S."/>
            <person name="Nolan M."/>
            <person name="Ohm R."/>
            <person name="Pangilinan J."/>
            <person name="Park H.-J."/>
            <person name="Ramirez L."/>
            <person name="Alfaro M."/>
            <person name="Sun H."/>
            <person name="Tritt A."/>
            <person name="Yoshinaga Y."/>
            <person name="Zwiers L.-H."/>
            <person name="Turgeon B."/>
            <person name="Goodwin S."/>
            <person name="Spatafora J."/>
            <person name="Crous P."/>
            <person name="Grigoriev I."/>
        </authorList>
    </citation>
    <scope>NUCLEOTIDE SEQUENCE</scope>
    <source>
        <strain evidence="5">CBS 110217</strain>
    </source>
</reference>
<evidence type="ECO:0000256" key="3">
    <source>
        <dbReference type="SAM" id="MobiDB-lite"/>
    </source>
</evidence>
<dbReference type="Proteomes" id="UP000799777">
    <property type="component" value="Unassembled WGS sequence"/>
</dbReference>
<comment type="caution">
    <text evidence="5">The sequence shown here is derived from an EMBL/GenBank/DDBJ whole genome shotgun (WGS) entry which is preliminary data.</text>
</comment>
<protein>
    <recommendedName>
        <fullName evidence="4">C3H1-type domain-containing protein</fullName>
    </recommendedName>
</protein>
<feature type="region of interest" description="Disordered" evidence="3">
    <location>
        <begin position="1"/>
        <end position="35"/>
    </location>
</feature>
<dbReference type="InterPro" id="IPR000571">
    <property type="entry name" value="Znf_CCCH"/>
</dbReference>
<accession>A0A9P4H0D1</accession>
<dbReference type="PROSITE" id="PS50103">
    <property type="entry name" value="ZF_C3H1"/>
    <property type="match status" value="1"/>
</dbReference>
<dbReference type="Pfam" id="PF25540">
    <property type="entry name" value="DUF7923"/>
    <property type="match status" value="1"/>
</dbReference>
<evidence type="ECO:0000313" key="6">
    <source>
        <dbReference type="Proteomes" id="UP000799777"/>
    </source>
</evidence>
<evidence type="ECO:0000313" key="5">
    <source>
        <dbReference type="EMBL" id="KAF2024785.1"/>
    </source>
</evidence>